<dbReference type="STRING" id="319970.RV00_GL002805"/>
<reference evidence="12 13" key="1">
    <citation type="submission" date="2014-12" db="EMBL/GenBank/DDBJ databases">
        <title>Draft genome sequences of 29 type strains of Enterococci.</title>
        <authorList>
            <person name="Zhong Z."/>
            <person name="Sun Z."/>
            <person name="Liu W."/>
            <person name="Zhang W."/>
            <person name="Zhang H."/>
        </authorList>
    </citation>
    <scope>NUCLEOTIDE SEQUENCE [LARGE SCALE GENOMIC DNA]</scope>
    <source>
        <strain evidence="12 13">DSM 22802</strain>
    </source>
</reference>
<dbReference type="Gene3D" id="3.10.520.10">
    <property type="entry name" value="ApbE-like domains"/>
    <property type="match status" value="1"/>
</dbReference>
<keyword evidence="7 10" id="KW-0460">Magnesium</keyword>
<evidence type="ECO:0000256" key="6">
    <source>
        <dbReference type="ARBA" id="ARBA00022827"/>
    </source>
</evidence>
<evidence type="ECO:0000256" key="3">
    <source>
        <dbReference type="ARBA" id="ARBA00022630"/>
    </source>
</evidence>
<dbReference type="AlphaFoldDB" id="A0A1L8ST88"/>
<evidence type="ECO:0000313" key="12">
    <source>
        <dbReference type="EMBL" id="OJG35251.1"/>
    </source>
</evidence>
<comment type="similarity">
    <text evidence="10">Belongs to the ApbE family.</text>
</comment>
<evidence type="ECO:0000256" key="5">
    <source>
        <dbReference type="ARBA" id="ARBA00022723"/>
    </source>
</evidence>
<evidence type="ECO:0000313" key="13">
    <source>
        <dbReference type="Proteomes" id="UP000183700"/>
    </source>
</evidence>
<dbReference type="EC" id="2.7.1.180" evidence="1 10"/>
<evidence type="ECO:0000256" key="1">
    <source>
        <dbReference type="ARBA" id="ARBA00011955"/>
    </source>
</evidence>
<dbReference type="GO" id="GO:0016740">
    <property type="term" value="F:transferase activity"/>
    <property type="evidence" value="ECO:0007669"/>
    <property type="project" value="UniProtKB-UniRule"/>
</dbReference>
<dbReference type="EMBL" id="JXKM01000007">
    <property type="protein sequence ID" value="OJG35251.1"/>
    <property type="molecule type" value="Genomic_DNA"/>
</dbReference>
<comment type="cofactor">
    <cofactor evidence="11">
        <name>Mg(2+)</name>
        <dbReference type="ChEBI" id="CHEBI:18420"/>
    </cofactor>
    <cofactor evidence="11">
        <name>Mn(2+)</name>
        <dbReference type="ChEBI" id="CHEBI:29035"/>
    </cofactor>
    <text evidence="11">Magnesium. Can also use manganese.</text>
</comment>
<sequence length="297" mass="32390">MGTVIDITLSDDASEELITLAETRVQQYEHRFSANDATSELMQINSNAGIKAVTVKPELFDLIQLGYFHSLNKDDYLNIAIGPLIQTWRIGFENARVPAQAEICYQLQLIDPQQIVLNPDKCSVFLPKKGMKIDLGALAKGYIADLLVAELQQVGATAGLVNLGGNVLTFGISNHQDGLWRIGIRDPNGTESDLARVLKVGTKSVVTSGIYERTLQVSGQTYHHIFDSTTGYPIATNLASLTIISNDSVSGEIWTTRLFGYSAPEILRRVSNLPGIEAVILLKDGTEYLSAGMSAYI</sequence>
<dbReference type="InterPro" id="IPR024932">
    <property type="entry name" value="ApbE"/>
</dbReference>
<dbReference type="PANTHER" id="PTHR30040">
    <property type="entry name" value="THIAMINE BIOSYNTHESIS LIPOPROTEIN APBE"/>
    <property type="match status" value="1"/>
</dbReference>
<dbReference type="PIRSF" id="PIRSF006268">
    <property type="entry name" value="ApbE"/>
    <property type="match status" value="1"/>
</dbReference>
<organism evidence="12 13">
    <name type="scientific">Enterococcus devriesei</name>
    <dbReference type="NCBI Taxonomy" id="319970"/>
    <lineage>
        <taxon>Bacteria</taxon>
        <taxon>Bacillati</taxon>
        <taxon>Bacillota</taxon>
        <taxon>Bacilli</taxon>
        <taxon>Lactobacillales</taxon>
        <taxon>Enterococcaceae</taxon>
        <taxon>Enterococcus</taxon>
    </lineage>
</organism>
<evidence type="ECO:0000256" key="11">
    <source>
        <dbReference type="PIRSR" id="PIRSR006268-2"/>
    </source>
</evidence>
<evidence type="ECO:0000256" key="2">
    <source>
        <dbReference type="ARBA" id="ARBA00016337"/>
    </source>
</evidence>
<dbReference type="Pfam" id="PF02424">
    <property type="entry name" value="ApbE"/>
    <property type="match status" value="1"/>
</dbReference>
<feature type="binding site" evidence="11">
    <location>
        <position position="256"/>
    </location>
    <ligand>
        <name>Mg(2+)</name>
        <dbReference type="ChEBI" id="CHEBI:18420"/>
    </ligand>
</feature>
<dbReference type="SUPFAM" id="SSF143631">
    <property type="entry name" value="ApbE-like"/>
    <property type="match status" value="1"/>
</dbReference>
<evidence type="ECO:0000256" key="8">
    <source>
        <dbReference type="ARBA" id="ARBA00031306"/>
    </source>
</evidence>
<evidence type="ECO:0000256" key="10">
    <source>
        <dbReference type="PIRNR" id="PIRNR006268"/>
    </source>
</evidence>
<dbReference type="PANTHER" id="PTHR30040:SF2">
    <property type="entry name" value="FAD:PROTEIN FMN TRANSFERASE"/>
    <property type="match status" value="1"/>
</dbReference>
<keyword evidence="6 10" id="KW-0274">FAD</keyword>
<accession>A0A1L8ST88</accession>
<evidence type="ECO:0000256" key="4">
    <source>
        <dbReference type="ARBA" id="ARBA00022679"/>
    </source>
</evidence>
<evidence type="ECO:0000256" key="7">
    <source>
        <dbReference type="ARBA" id="ARBA00022842"/>
    </source>
</evidence>
<keyword evidence="13" id="KW-1185">Reference proteome</keyword>
<keyword evidence="4 10" id="KW-0808">Transferase</keyword>
<evidence type="ECO:0000256" key="9">
    <source>
        <dbReference type="ARBA" id="ARBA00048540"/>
    </source>
</evidence>
<comment type="catalytic activity">
    <reaction evidence="9 10">
        <text>L-threonyl-[protein] + FAD = FMN-L-threonyl-[protein] + AMP + H(+)</text>
        <dbReference type="Rhea" id="RHEA:36847"/>
        <dbReference type="Rhea" id="RHEA-COMP:11060"/>
        <dbReference type="Rhea" id="RHEA-COMP:11061"/>
        <dbReference type="ChEBI" id="CHEBI:15378"/>
        <dbReference type="ChEBI" id="CHEBI:30013"/>
        <dbReference type="ChEBI" id="CHEBI:57692"/>
        <dbReference type="ChEBI" id="CHEBI:74257"/>
        <dbReference type="ChEBI" id="CHEBI:456215"/>
        <dbReference type="EC" id="2.7.1.180"/>
    </reaction>
</comment>
<name>A0A1L8ST88_9ENTE</name>
<protein>
    <recommendedName>
        <fullName evidence="2 10">FAD:protein FMN transferase</fullName>
        <ecNumber evidence="1 10">2.7.1.180</ecNumber>
    </recommendedName>
    <alternativeName>
        <fullName evidence="8 10">Flavin transferase</fullName>
    </alternativeName>
</protein>
<dbReference type="Proteomes" id="UP000183700">
    <property type="component" value="Unassembled WGS sequence"/>
</dbReference>
<keyword evidence="5 10" id="KW-0479">Metal-binding</keyword>
<comment type="caution">
    <text evidence="12">The sequence shown here is derived from an EMBL/GenBank/DDBJ whole genome shotgun (WGS) entry which is preliminary data.</text>
</comment>
<dbReference type="GO" id="GO:0046872">
    <property type="term" value="F:metal ion binding"/>
    <property type="evidence" value="ECO:0007669"/>
    <property type="project" value="UniProtKB-UniRule"/>
</dbReference>
<dbReference type="InterPro" id="IPR003374">
    <property type="entry name" value="ApbE-like_sf"/>
</dbReference>
<keyword evidence="3 10" id="KW-0285">Flavoprotein</keyword>
<gene>
    <name evidence="12" type="ORF">RV00_GL002805</name>
</gene>
<proteinExistence type="inferred from homology"/>
<feature type="binding site" evidence="11">
    <location>
        <position position="137"/>
    </location>
    <ligand>
        <name>Mg(2+)</name>
        <dbReference type="ChEBI" id="CHEBI:18420"/>
    </ligand>
</feature>